<dbReference type="STRING" id="1802485.A2V97_03345"/>
<dbReference type="InterPro" id="IPR000086">
    <property type="entry name" value="NUDIX_hydrolase_dom"/>
</dbReference>
<dbReference type="Proteomes" id="UP000177382">
    <property type="component" value="Unassembled WGS sequence"/>
</dbReference>
<accession>A0A1F7XLB7</accession>
<gene>
    <name evidence="2" type="ORF">A2V97_03345</name>
</gene>
<evidence type="ECO:0000313" key="3">
    <source>
        <dbReference type="Proteomes" id="UP000177382"/>
    </source>
</evidence>
<dbReference type="InterPro" id="IPR015797">
    <property type="entry name" value="NUDIX_hydrolase-like_dom_sf"/>
</dbReference>
<dbReference type="AlphaFoldDB" id="A0A1F7XLB7"/>
<evidence type="ECO:0000259" key="1">
    <source>
        <dbReference type="PROSITE" id="PS51462"/>
    </source>
</evidence>
<proteinExistence type="predicted"/>
<sequence length="167" mass="19251">MNREFSAGGVVFKRLKGKIFWLVAKGTPGPDFPDNIWRLPKGWLDDKNEGRSPGPLASGLRKATQEEIKEAALKEVREEGGVLASILFKLGTEKYFLNFKGQRILKFVTFYLMEWERDLPEGFGWETQEVAWREFEDAKRKLSYKREKDVLSKANKRLNQPVQGSLV</sequence>
<dbReference type="Gene3D" id="3.90.79.10">
    <property type="entry name" value="Nucleoside Triphosphate Pyrophosphohydrolase"/>
    <property type="match status" value="1"/>
</dbReference>
<evidence type="ECO:0000313" key="2">
    <source>
        <dbReference type="EMBL" id="OGM15783.1"/>
    </source>
</evidence>
<name>A0A1F7XLB7_9BACT</name>
<protein>
    <recommendedName>
        <fullName evidence="1">Nudix hydrolase domain-containing protein</fullName>
    </recommendedName>
</protein>
<comment type="caution">
    <text evidence="2">The sequence shown here is derived from an EMBL/GenBank/DDBJ whole genome shotgun (WGS) entry which is preliminary data.</text>
</comment>
<dbReference type="Pfam" id="PF00293">
    <property type="entry name" value="NUDIX"/>
    <property type="match status" value="1"/>
</dbReference>
<reference evidence="2 3" key="1">
    <citation type="journal article" date="2016" name="Nat. Commun.">
        <title>Thousands of microbial genomes shed light on interconnected biogeochemical processes in an aquifer system.</title>
        <authorList>
            <person name="Anantharaman K."/>
            <person name="Brown C.T."/>
            <person name="Hug L.A."/>
            <person name="Sharon I."/>
            <person name="Castelle C.J."/>
            <person name="Probst A.J."/>
            <person name="Thomas B.C."/>
            <person name="Singh A."/>
            <person name="Wilkins M.J."/>
            <person name="Karaoz U."/>
            <person name="Brodie E.L."/>
            <person name="Williams K.H."/>
            <person name="Hubbard S.S."/>
            <person name="Banfield J.F."/>
        </authorList>
    </citation>
    <scope>NUCLEOTIDE SEQUENCE [LARGE SCALE GENOMIC DNA]</scope>
</reference>
<dbReference type="SUPFAM" id="SSF55811">
    <property type="entry name" value="Nudix"/>
    <property type="match status" value="1"/>
</dbReference>
<organism evidence="2 3">
    <name type="scientific">Candidatus Woesebacteria bacterium RBG_16_42_24</name>
    <dbReference type="NCBI Taxonomy" id="1802485"/>
    <lineage>
        <taxon>Bacteria</taxon>
        <taxon>Candidatus Woeseibacteriota</taxon>
    </lineage>
</organism>
<feature type="domain" description="Nudix hydrolase" evidence="1">
    <location>
        <begin position="2"/>
        <end position="157"/>
    </location>
</feature>
<dbReference type="PROSITE" id="PS51462">
    <property type="entry name" value="NUDIX"/>
    <property type="match status" value="1"/>
</dbReference>
<dbReference type="EMBL" id="MGFX01000001">
    <property type="protein sequence ID" value="OGM15783.1"/>
    <property type="molecule type" value="Genomic_DNA"/>
</dbReference>